<evidence type="ECO:0000256" key="4">
    <source>
        <dbReference type="ARBA" id="ARBA00022679"/>
    </source>
</evidence>
<evidence type="ECO:0000256" key="8">
    <source>
        <dbReference type="ARBA" id="ARBA00022840"/>
    </source>
</evidence>
<dbReference type="GO" id="GO:0005524">
    <property type="term" value="F:ATP binding"/>
    <property type="evidence" value="ECO:0007669"/>
    <property type="project" value="UniProtKB-KW"/>
</dbReference>
<evidence type="ECO:0000256" key="12">
    <source>
        <dbReference type="RuleBase" id="RU004011"/>
    </source>
</evidence>
<dbReference type="PANTHER" id="PTHR46161">
    <property type="entry name" value="NUCLEOSIDE DIPHOSPHATE KINASE"/>
    <property type="match status" value="1"/>
</dbReference>
<proteinExistence type="inferred from homology"/>
<keyword evidence="5" id="KW-0479">Metal-binding</keyword>
<comment type="catalytic activity">
    <reaction evidence="13">
        <text>a 2'-deoxyribonucleoside 5'-diphosphate + ATP = a 2'-deoxyribonucleoside 5'-triphosphate + ADP</text>
        <dbReference type="Rhea" id="RHEA:44640"/>
        <dbReference type="ChEBI" id="CHEBI:30616"/>
        <dbReference type="ChEBI" id="CHEBI:61560"/>
        <dbReference type="ChEBI" id="CHEBI:73316"/>
        <dbReference type="ChEBI" id="CHEBI:456216"/>
        <dbReference type="EC" id="2.7.4.6"/>
    </reaction>
</comment>
<dbReference type="Gene3D" id="3.30.70.141">
    <property type="entry name" value="Nucleoside diphosphate kinase-like domain"/>
    <property type="match status" value="1"/>
</dbReference>
<dbReference type="InterPro" id="IPR036850">
    <property type="entry name" value="NDK-like_dom_sf"/>
</dbReference>
<dbReference type="SUPFAM" id="SSF54919">
    <property type="entry name" value="Nucleoside diphosphate kinase, NDK"/>
    <property type="match status" value="1"/>
</dbReference>
<evidence type="ECO:0000256" key="7">
    <source>
        <dbReference type="ARBA" id="ARBA00022777"/>
    </source>
</evidence>
<keyword evidence="9" id="KW-0460">Magnesium</keyword>
<evidence type="ECO:0000256" key="1">
    <source>
        <dbReference type="ARBA" id="ARBA00008142"/>
    </source>
</evidence>
<keyword evidence="10" id="KW-0546">Nucleotide metabolism</keyword>
<keyword evidence="3" id="KW-0963">Cytoplasm</keyword>
<keyword evidence="8 13" id="KW-0067">ATP-binding</keyword>
<dbReference type="SMART" id="SM00562">
    <property type="entry name" value="NDK"/>
    <property type="match status" value="1"/>
</dbReference>
<comment type="caution">
    <text evidence="11">Lacks conserved residue(s) required for the propagation of feature annotation.</text>
</comment>
<dbReference type="GeneID" id="26307335"/>
<evidence type="ECO:0000256" key="3">
    <source>
        <dbReference type="ARBA" id="ARBA00022490"/>
    </source>
</evidence>
<evidence type="ECO:0000256" key="10">
    <source>
        <dbReference type="ARBA" id="ARBA00023080"/>
    </source>
</evidence>
<keyword evidence="6 13" id="KW-0547">Nucleotide-binding</keyword>
<dbReference type="OrthoDB" id="2162449at2759"/>
<evidence type="ECO:0000256" key="11">
    <source>
        <dbReference type="PROSITE-ProRule" id="PRU00706"/>
    </source>
</evidence>
<dbReference type="EMBL" id="DF830129">
    <property type="protein sequence ID" value="GAK68290.1"/>
    <property type="molecule type" value="Genomic_DNA"/>
</dbReference>
<dbReference type="AlphaFoldDB" id="A0A081CNP4"/>
<accession>A0A081CNP4</accession>
<dbReference type="InterPro" id="IPR023005">
    <property type="entry name" value="Nucleoside_diP_kinase_AS"/>
</dbReference>
<organism evidence="14 15">
    <name type="scientific">Pseudozyma antarctica</name>
    <name type="common">Yeast</name>
    <name type="synonym">Candida antarctica</name>
    <dbReference type="NCBI Taxonomy" id="84753"/>
    <lineage>
        <taxon>Eukaryota</taxon>
        <taxon>Fungi</taxon>
        <taxon>Dikarya</taxon>
        <taxon>Basidiomycota</taxon>
        <taxon>Ustilaginomycotina</taxon>
        <taxon>Ustilaginomycetes</taxon>
        <taxon>Ustilaginales</taxon>
        <taxon>Ustilaginaceae</taxon>
        <taxon>Moesziomyces</taxon>
    </lineage>
</organism>
<dbReference type="RefSeq" id="XP_014653508.1">
    <property type="nucleotide sequence ID" value="XM_014798022.1"/>
</dbReference>
<dbReference type="HOGENOM" id="CLU_060216_8_0_1"/>
<keyword evidence="4 13" id="KW-0808">Transferase</keyword>
<dbReference type="InterPro" id="IPR001564">
    <property type="entry name" value="Nucleoside_diP_kinase"/>
</dbReference>
<sequence>MSLTALGSLGGLRGLAARCQPSGSASALSTLASNSSPAASATAKAAHLSSRAISNTDKSQELELTLALIKPSVCSYQPDVSAILKEIKQSGLNVARSKRIFWTSSDAHDFYAEHRGRFYYDRLIIGMISGPAMALALVGPNAIKRWRAMLGPTKAYRSKYEDPQCLRSRYGLGDTRNGFHGSDSPESAARELALIFDGWDTNWWLQREQGRLPTDQDGKLNPLSF</sequence>
<dbReference type="GO" id="GO:0004550">
    <property type="term" value="F:nucleoside diphosphate kinase activity"/>
    <property type="evidence" value="ECO:0007669"/>
    <property type="project" value="UniProtKB-EC"/>
</dbReference>
<comment type="similarity">
    <text evidence="1 11 12">Belongs to the NDK family.</text>
</comment>
<gene>
    <name evidence="14" type="ORF">PAN0_062c6532</name>
</gene>
<evidence type="ECO:0000256" key="6">
    <source>
        <dbReference type="ARBA" id="ARBA00022741"/>
    </source>
</evidence>
<dbReference type="EC" id="2.7.4.6" evidence="13"/>
<dbReference type="GO" id="GO:0006241">
    <property type="term" value="P:CTP biosynthetic process"/>
    <property type="evidence" value="ECO:0007669"/>
    <property type="project" value="InterPro"/>
</dbReference>
<evidence type="ECO:0000256" key="5">
    <source>
        <dbReference type="ARBA" id="ARBA00022723"/>
    </source>
</evidence>
<keyword evidence="7 13" id="KW-0418">Kinase</keyword>
<keyword evidence="15" id="KW-1185">Reference proteome</keyword>
<dbReference type="InterPro" id="IPR034907">
    <property type="entry name" value="NDK-like_dom"/>
</dbReference>
<reference evidence="15" key="1">
    <citation type="journal article" date="2014" name="Genome Announc.">
        <title>Draft Genome Sequence of the Yeast Pseudozyma antarctica Type Strain JCM10317, a Producer of the Glycolipid Biosurfactants, Mannosylerythritol Lipids.</title>
        <authorList>
            <person name="Saika A."/>
            <person name="Koike H."/>
            <person name="Hori T."/>
            <person name="Fukuoka T."/>
            <person name="Sato S."/>
            <person name="Habe H."/>
            <person name="Kitamoto D."/>
            <person name="Morita T."/>
        </authorList>
    </citation>
    <scope>NUCLEOTIDE SEQUENCE [LARGE SCALE GENOMIC DNA]</scope>
    <source>
        <strain evidence="15">JCM 10317</strain>
    </source>
</reference>
<dbReference type="GO" id="GO:0006228">
    <property type="term" value="P:UTP biosynthetic process"/>
    <property type="evidence" value="ECO:0007669"/>
    <property type="project" value="InterPro"/>
</dbReference>
<evidence type="ECO:0000256" key="13">
    <source>
        <dbReference type="RuleBase" id="RU004013"/>
    </source>
</evidence>
<evidence type="ECO:0000256" key="9">
    <source>
        <dbReference type="ARBA" id="ARBA00022842"/>
    </source>
</evidence>
<evidence type="ECO:0000313" key="14">
    <source>
        <dbReference type="EMBL" id="GAK68290.1"/>
    </source>
</evidence>
<protein>
    <recommendedName>
        <fullName evidence="2 13">Nucleoside diphosphate kinase</fullName>
        <ecNumber evidence="13">2.7.4.6</ecNumber>
    </recommendedName>
</protein>
<dbReference type="GO" id="GO:0006183">
    <property type="term" value="P:GTP biosynthetic process"/>
    <property type="evidence" value="ECO:0007669"/>
    <property type="project" value="InterPro"/>
</dbReference>
<dbReference type="PANTHER" id="PTHR46161:SF3">
    <property type="entry name" value="NUCLEOSIDE DIPHOSPHATE KINASE DDB_G0292928-RELATED"/>
    <property type="match status" value="1"/>
</dbReference>
<dbReference type="Proteomes" id="UP000053758">
    <property type="component" value="Unassembled WGS sequence"/>
</dbReference>
<dbReference type="PRINTS" id="PR01243">
    <property type="entry name" value="NUCDPKINASE"/>
</dbReference>
<dbReference type="PROSITE" id="PS51374">
    <property type="entry name" value="NDPK_LIKE"/>
    <property type="match status" value="1"/>
</dbReference>
<dbReference type="GO" id="GO:0046872">
    <property type="term" value="F:metal ion binding"/>
    <property type="evidence" value="ECO:0007669"/>
    <property type="project" value="UniProtKB-KW"/>
</dbReference>
<evidence type="ECO:0000256" key="2">
    <source>
        <dbReference type="ARBA" id="ARBA00017632"/>
    </source>
</evidence>
<evidence type="ECO:0000313" key="15">
    <source>
        <dbReference type="Proteomes" id="UP000053758"/>
    </source>
</evidence>
<name>A0A081CNP4_PSEA2</name>
<dbReference type="PROSITE" id="PS00469">
    <property type="entry name" value="NDPK"/>
    <property type="match status" value="1"/>
</dbReference>
<dbReference type="Pfam" id="PF00334">
    <property type="entry name" value="NDK"/>
    <property type="match status" value="1"/>
</dbReference>